<dbReference type="GO" id="GO:0003677">
    <property type="term" value="F:DNA binding"/>
    <property type="evidence" value="ECO:0007669"/>
    <property type="project" value="UniProtKB-KW"/>
</dbReference>
<gene>
    <name evidence="5" type="ORF">FCL40_11175</name>
</gene>
<dbReference type="PROSITE" id="PS50043">
    <property type="entry name" value="HTH_LUXR_2"/>
    <property type="match status" value="1"/>
</dbReference>
<keyword evidence="3" id="KW-0804">Transcription</keyword>
<evidence type="ECO:0000256" key="1">
    <source>
        <dbReference type="ARBA" id="ARBA00023015"/>
    </source>
</evidence>
<evidence type="ECO:0000256" key="3">
    <source>
        <dbReference type="ARBA" id="ARBA00023163"/>
    </source>
</evidence>
<keyword evidence="6" id="KW-1185">Reference proteome</keyword>
<dbReference type="Proteomes" id="UP000305674">
    <property type="component" value="Unassembled WGS sequence"/>
</dbReference>
<feature type="domain" description="HTH luxR-type" evidence="4">
    <location>
        <begin position="184"/>
        <end position="249"/>
    </location>
</feature>
<dbReference type="InterPro" id="IPR036388">
    <property type="entry name" value="WH-like_DNA-bd_sf"/>
</dbReference>
<evidence type="ECO:0000313" key="5">
    <source>
        <dbReference type="EMBL" id="TKB48707.1"/>
    </source>
</evidence>
<sequence>MQAIHPSARLPECPAPPSLDQLRQQLRALVLPLGFSGFWYQGIPHHARQAYRTPCRSQLFTPAALRRPVASLASSSQVQALQRLYLGRVARQDPNFEAALELASPYHYRLDAEVAPQATRLFHNHGVCEVLSWPLPCFGQSAWSGRFTLLSDRTAPLGEPPQLEQTLRLGQALLLESHRHLFNPYRHSRLFNPTAIEVLKMAASGFHNHEIADRLHITVRGVEYHMESLRKKLGAANRANLIHIAHQLELF</sequence>
<dbReference type="InterPro" id="IPR016032">
    <property type="entry name" value="Sig_transdc_resp-reg_C-effctor"/>
</dbReference>
<dbReference type="CDD" id="cd06170">
    <property type="entry name" value="LuxR_C_like"/>
    <property type="match status" value="1"/>
</dbReference>
<protein>
    <submittedName>
        <fullName evidence="5">Helix-turn-helix transcriptional regulator</fullName>
    </submittedName>
</protein>
<reference evidence="5 6" key="1">
    <citation type="submission" date="2019-04" db="EMBL/GenBank/DDBJ databases">
        <authorList>
            <person name="Hwang J.C."/>
        </authorList>
    </citation>
    <scope>NUCLEOTIDE SEQUENCE [LARGE SCALE GENOMIC DNA]</scope>
    <source>
        <strain evidence="5 6">IMCC35001</strain>
    </source>
</reference>
<dbReference type="Gene3D" id="1.10.10.10">
    <property type="entry name" value="Winged helix-like DNA-binding domain superfamily/Winged helix DNA-binding domain"/>
    <property type="match status" value="1"/>
</dbReference>
<evidence type="ECO:0000313" key="6">
    <source>
        <dbReference type="Proteomes" id="UP000305674"/>
    </source>
</evidence>
<dbReference type="RefSeq" id="WP_136853384.1">
    <property type="nucleotide sequence ID" value="NZ_SWCI01000006.1"/>
</dbReference>
<evidence type="ECO:0000256" key="2">
    <source>
        <dbReference type="ARBA" id="ARBA00023125"/>
    </source>
</evidence>
<dbReference type="AlphaFoldDB" id="A0A4U1BCJ3"/>
<name>A0A4U1BCJ3_9GAMM</name>
<dbReference type="InterPro" id="IPR000792">
    <property type="entry name" value="Tscrpt_reg_LuxR_C"/>
</dbReference>
<dbReference type="SMART" id="SM00421">
    <property type="entry name" value="HTH_LUXR"/>
    <property type="match status" value="1"/>
</dbReference>
<comment type="caution">
    <text evidence="5">The sequence shown here is derived from an EMBL/GenBank/DDBJ whole genome shotgun (WGS) entry which is preliminary data.</text>
</comment>
<organism evidence="5 6">
    <name type="scientific">Ferrimonas sediminicola</name>
    <dbReference type="NCBI Taxonomy" id="2569538"/>
    <lineage>
        <taxon>Bacteria</taxon>
        <taxon>Pseudomonadati</taxon>
        <taxon>Pseudomonadota</taxon>
        <taxon>Gammaproteobacteria</taxon>
        <taxon>Alteromonadales</taxon>
        <taxon>Ferrimonadaceae</taxon>
        <taxon>Ferrimonas</taxon>
    </lineage>
</organism>
<keyword evidence="2" id="KW-0238">DNA-binding</keyword>
<accession>A0A4U1BCJ3</accession>
<evidence type="ECO:0000259" key="4">
    <source>
        <dbReference type="PROSITE" id="PS50043"/>
    </source>
</evidence>
<dbReference type="PANTHER" id="PTHR44688">
    <property type="entry name" value="DNA-BINDING TRANSCRIPTIONAL ACTIVATOR DEVR_DOSR"/>
    <property type="match status" value="1"/>
</dbReference>
<proteinExistence type="predicted"/>
<dbReference type="Pfam" id="PF00196">
    <property type="entry name" value="GerE"/>
    <property type="match status" value="1"/>
</dbReference>
<dbReference type="OrthoDB" id="6115007at2"/>
<keyword evidence="1" id="KW-0805">Transcription regulation</keyword>
<dbReference type="PANTHER" id="PTHR44688:SF16">
    <property type="entry name" value="DNA-BINDING TRANSCRIPTIONAL ACTIVATOR DEVR_DOSR"/>
    <property type="match status" value="1"/>
</dbReference>
<dbReference type="EMBL" id="SWCI01000006">
    <property type="protein sequence ID" value="TKB48707.1"/>
    <property type="molecule type" value="Genomic_DNA"/>
</dbReference>
<dbReference type="SUPFAM" id="SSF46894">
    <property type="entry name" value="C-terminal effector domain of the bipartite response regulators"/>
    <property type="match status" value="1"/>
</dbReference>
<dbReference type="GO" id="GO:0006355">
    <property type="term" value="P:regulation of DNA-templated transcription"/>
    <property type="evidence" value="ECO:0007669"/>
    <property type="project" value="InterPro"/>
</dbReference>